<sequence>MRLAEAELATNCFLFYFFAKKIATKSCTTSKSPVHLVHNKKK</sequence>
<protein>
    <submittedName>
        <fullName evidence="1">Uncharacterized protein</fullName>
    </submittedName>
</protein>
<dbReference type="STRING" id="984262.SGRA_2016"/>
<name>H6L2A9_SAPGL</name>
<organism evidence="1 2">
    <name type="scientific">Saprospira grandis (strain Lewin)</name>
    <dbReference type="NCBI Taxonomy" id="984262"/>
    <lineage>
        <taxon>Bacteria</taxon>
        <taxon>Pseudomonadati</taxon>
        <taxon>Bacteroidota</taxon>
        <taxon>Saprospiria</taxon>
        <taxon>Saprospirales</taxon>
        <taxon>Saprospiraceae</taxon>
        <taxon>Saprospira</taxon>
    </lineage>
</organism>
<keyword evidence="2" id="KW-1185">Reference proteome</keyword>
<evidence type="ECO:0000313" key="1">
    <source>
        <dbReference type="EMBL" id="AFC24747.1"/>
    </source>
</evidence>
<dbReference type="EMBL" id="CP002831">
    <property type="protein sequence ID" value="AFC24747.1"/>
    <property type="molecule type" value="Genomic_DNA"/>
</dbReference>
<dbReference type="HOGENOM" id="CLU_3257668_0_0_10"/>
<proteinExistence type="predicted"/>
<reference evidence="1 2" key="1">
    <citation type="journal article" date="2012" name="Stand. Genomic Sci.">
        <title>Complete genome sequencing and analysis of Saprospira grandis str. Lewin, a predatory marine bacterium.</title>
        <authorList>
            <person name="Saw J.H."/>
            <person name="Yuryev A."/>
            <person name="Kanbe M."/>
            <person name="Hou S."/>
            <person name="Young A.G."/>
            <person name="Aizawa S."/>
            <person name="Alam M."/>
        </authorList>
    </citation>
    <scope>NUCLEOTIDE SEQUENCE [LARGE SCALE GENOMIC DNA]</scope>
    <source>
        <strain evidence="1 2">Lewin</strain>
    </source>
</reference>
<dbReference type="AlphaFoldDB" id="H6L2A9"/>
<gene>
    <name evidence="1" type="ordered locus">SGRA_2016</name>
</gene>
<accession>H6L2A9</accession>
<evidence type="ECO:0000313" key="2">
    <source>
        <dbReference type="Proteomes" id="UP000007519"/>
    </source>
</evidence>
<dbReference type="KEGG" id="sgn:SGRA_2016"/>
<dbReference type="Proteomes" id="UP000007519">
    <property type="component" value="Chromosome"/>
</dbReference>